<gene>
    <name evidence="3" type="ORF">P43SY_006569</name>
</gene>
<dbReference type="AlphaFoldDB" id="A0AAD5LSV8"/>
<evidence type="ECO:0000313" key="3">
    <source>
        <dbReference type="EMBL" id="KAJ0392508.1"/>
    </source>
</evidence>
<accession>A0AAD5LSV8</accession>
<name>A0AAD5LSV8_PYTIN</name>
<sequence>MRVRRFLEVAAALNAVLLLAGPSEATTVIHIKLHQHVHLTATRNCESGSSPMSVEGVEGVFCVAGLPCVADKNGTCPEPQEGLEFGAYCGKVKSGVLGCKPFKSKEEWKAAHGDSDEAQPTRAPAYSTSHHNHDNGTPSHNHHHHHGNSSGHHHHHHHHSHQPRDGSSSNSGSGHALELEAGEASHGDALPACDTKNGETPMSVEGVEGVFCVAGLPCVADKNGTCPEPQEGLEFGAYCGKVKSGVLGCKPFKSSEEWASANDEEQHNHHHHHRHHSNSTSGGHQPHNKTNSTTGDHQHHHHHNHHHHDEDAAHSQAHDLSAGSSQGSGQRETITVCDTSAGEVEIAVLGNDRVFCVAGQACAANSTGTCPYPQEGLEFGSFCTEIKLGVLGCKPFSSVAEWNAAHHSAVEMDEGDVMCAIYEGERPISVEGVEGIFCVRGQACAGVEGACPEPQVGLQYGAFCGVVDSGVLGCKPYDSIEKWKEDHPETLPPPTF</sequence>
<feature type="chain" id="PRO_5041944280" description="IGFBP N-terminal domain-containing protein" evidence="2">
    <location>
        <begin position="26"/>
        <end position="496"/>
    </location>
</feature>
<dbReference type="EMBL" id="JAKCXM010000624">
    <property type="protein sequence ID" value="KAJ0392508.1"/>
    <property type="molecule type" value="Genomic_DNA"/>
</dbReference>
<dbReference type="Proteomes" id="UP001209570">
    <property type="component" value="Unassembled WGS sequence"/>
</dbReference>
<comment type="caution">
    <text evidence="3">The sequence shown here is derived from an EMBL/GenBank/DDBJ whole genome shotgun (WGS) entry which is preliminary data.</text>
</comment>
<feature type="region of interest" description="Disordered" evidence="1">
    <location>
        <begin position="260"/>
        <end position="333"/>
    </location>
</feature>
<protein>
    <recommendedName>
        <fullName evidence="5">IGFBP N-terminal domain-containing protein</fullName>
    </recommendedName>
</protein>
<proteinExistence type="predicted"/>
<evidence type="ECO:0000256" key="1">
    <source>
        <dbReference type="SAM" id="MobiDB-lite"/>
    </source>
</evidence>
<reference evidence="3" key="1">
    <citation type="submission" date="2021-12" db="EMBL/GenBank/DDBJ databases">
        <title>Prjna785345.</title>
        <authorList>
            <person name="Rujirawat T."/>
            <person name="Krajaejun T."/>
        </authorList>
    </citation>
    <scope>NUCLEOTIDE SEQUENCE</scope>
    <source>
        <strain evidence="3">Pi057C3</strain>
    </source>
</reference>
<keyword evidence="4" id="KW-1185">Reference proteome</keyword>
<keyword evidence="2" id="KW-0732">Signal</keyword>
<evidence type="ECO:0000256" key="2">
    <source>
        <dbReference type="SAM" id="SignalP"/>
    </source>
</evidence>
<evidence type="ECO:0000313" key="4">
    <source>
        <dbReference type="Proteomes" id="UP001209570"/>
    </source>
</evidence>
<feature type="compositionally biased region" description="Basic residues" evidence="1">
    <location>
        <begin position="268"/>
        <end position="277"/>
    </location>
</feature>
<feature type="signal peptide" evidence="2">
    <location>
        <begin position="1"/>
        <end position="25"/>
    </location>
</feature>
<feature type="compositionally biased region" description="Basic residues" evidence="1">
    <location>
        <begin position="140"/>
        <end position="161"/>
    </location>
</feature>
<evidence type="ECO:0008006" key="5">
    <source>
        <dbReference type="Google" id="ProtNLM"/>
    </source>
</evidence>
<feature type="compositionally biased region" description="Polar residues" evidence="1">
    <location>
        <begin position="322"/>
        <end position="333"/>
    </location>
</feature>
<organism evidence="3 4">
    <name type="scientific">Pythium insidiosum</name>
    <name type="common">Pythiosis disease agent</name>
    <dbReference type="NCBI Taxonomy" id="114742"/>
    <lineage>
        <taxon>Eukaryota</taxon>
        <taxon>Sar</taxon>
        <taxon>Stramenopiles</taxon>
        <taxon>Oomycota</taxon>
        <taxon>Peronosporomycetes</taxon>
        <taxon>Pythiales</taxon>
        <taxon>Pythiaceae</taxon>
        <taxon>Pythium</taxon>
    </lineage>
</organism>
<feature type="region of interest" description="Disordered" evidence="1">
    <location>
        <begin position="110"/>
        <end position="175"/>
    </location>
</feature>
<feature type="compositionally biased region" description="Basic and acidic residues" evidence="1">
    <location>
        <begin position="307"/>
        <end position="317"/>
    </location>
</feature>